<dbReference type="RefSeq" id="WP_116226215.1">
    <property type="nucleotide sequence ID" value="NZ_AP018437.1"/>
</dbReference>
<reference evidence="1 2" key="1">
    <citation type="submission" date="2018-08" db="EMBL/GenBank/DDBJ databases">
        <title>Genomic Encyclopedia of Type Strains, Phase IV (KMG-IV): sequencing the most valuable type-strain genomes for metagenomic binning, comparative biology and taxonomic classification.</title>
        <authorList>
            <person name="Goeker M."/>
        </authorList>
    </citation>
    <scope>NUCLEOTIDE SEQUENCE [LARGE SCALE GENOMIC DNA]</scope>
    <source>
        <strain evidence="1 2">DSM 23923</strain>
    </source>
</reference>
<evidence type="ECO:0000313" key="2">
    <source>
        <dbReference type="Proteomes" id="UP000256388"/>
    </source>
</evidence>
<dbReference type="SUPFAM" id="SSF48239">
    <property type="entry name" value="Terpenoid cyclases/Protein prenyltransferases"/>
    <property type="match status" value="1"/>
</dbReference>
<sequence length="332" mass="37983">MREVLDWLMTGPAWVRYRCLIDLQDTSEETQAAQTTKKEILSDPQILKLIADLDEWETTPLKRHNDAVHPLHKLVFLADIGLKAHDDGLSTILSVIKNHQSKDGPFQVISNYPTVFGGSGRDEWLWCACDAPSTVYALQKMGMENDLHVLSAIDFLANLGRDNGWPCKADSQLGNFKGPGKQSDPCPYANLIMLKLLAACPEKKKYQPKIQAGLETALSLWEYSHEQRPYLFKMGTDFRKLKVPFIWYDLLHLAETLSYYPQVYNDARFIEILSILESKQDESGRFTSESIWTKWKGWEFCQKQEPSRWVTLCALRILKRTGRWSPSSIPAG</sequence>
<proteinExistence type="predicted"/>
<dbReference type="EMBL" id="QUMS01000005">
    <property type="protein sequence ID" value="REG05558.1"/>
    <property type="molecule type" value="Genomic_DNA"/>
</dbReference>
<gene>
    <name evidence="1" type="ORF">DFR64_2967</name>
</gene>
<dbReference type="OrthoDB" id="9790865at2"/>
<keyword evidence="2" id="KW-1185">Reference proteome</keyword>
<name>A0A347ZN99_9CHLR</name>
<dbReference type="Proteomes" id="UP000256388">
    <property type="component" value="Unassembled WGS sequence"/>
</dbReference>
<evidence type="ECO:0008006" key="3">
    <source>
        <dbReference type="Google" id="ProtNLM"/>
    </source>
</evidence>
<comment type="caution">
    <text evidence="1">The sequence shown here is derived from an EMBL/GenBank/DDBJ whole genome shotgun (WGS) entry which is preliminary data.</text>
</comment>
<dbReference type="AlphaFoldDB" id="A0A347ZN99"/>
<dbReference type="InterPro" id="IPR008930">
    <property type="entry name" value="Terpenoid_cyclase/PrenylTrfase"/>
</dbReference>
<organism evidence="1 2">
    <name type="scientific">Pelolinea submarina</name>
    <dbReference type="NCBI Taxonomy" id="913107"/>
    <lineage>
        <taxon>Bacteria</taxon>
        <taxon>Bacillati</taxon>
        <taxon>Chloroflexota</taxon>
        <taxon>Anaerolineae</taxon>
        <taxon>Anaerolineales</taxon>
        <taxon>Anaerolineaceae</taxon>
        <taxon>Pelolinea</taxon>
    </lineage>
</organism>
<accession>A0A347ZN99</accession>
<evidence type="ECO:0000313" key="1">
    <source>
        <dbReference type="EMBL" id="REG05558.1"/>
    </source>
</evidence>
<protein>
    <recommendedName>
        <fullName evidence="3">Prenyltransferase/squalene oxidase-like repeat protein</fullName>
    </recommendedName>
</protein>